<dbReference type="Proteomes" id="UP000507245">
    <property type="component" value="Unassembled WGS sequence"/>
</dbReference>
<evidence type="ECO:0000313" key="3">
    <source>
        <dbReference type="Proteomes" id="UP000507245"/>
    </source>
</evidence>
<dbReference type="EMBL" id="CAEKKB010000008">
    <property type="protein sequence ID" value="CAB4320023.1"/>
    <property type="molecule type" value="Genomic_DNA"/>
</dbReference>
<reference evidence="3" key="1">
    <citation type="journal article" date="2020" name="Genome Biol.">
        <title>Gamete binning: chromosome-level and haplotype-resolved genome assembly enabled by high-throughput single-cell sequencing of gamete genomes.</title>
        <authorList>
            <person name="Campoy J.A."/>
            <person name="Sun H."/>
            <person name="Goel M."/>
            <person name="Jiao W.-B."/>
            <person name="Folz-Donahue K."/>
            <person name="Wang N."/>
            <person name="Rubio M."/>
            <person name="Liu C."/>
            <person name="Kukat C."/>
            <person name="Ruiz D."/>
            <person name="Huettel B."/>
            <person name="Schneeberger K."/>
        </authorList>
    </citation>
    <scope>NUCLEOTIDE SEQUENCE [LARGE SCALE GENOMIC DNA]</scope>
    <source>
        <strain evidence="3">cv. Rojo Pasion</strain>
    </source>
</reference>
<proteinExistence type="predicted"/>
<evidence type="ECO:0000256" key="1">
    <source>
        <dbReference type="SAM" id="MobiDB-lite"/>
    </source>
</evidence>
<dbReference type="GO" id="GO:0000350">
    <property type="term" value="P:generation of catalytic spliceosome for second transesterification step"/>
    <property type="evidence" value="ECO:0007669"/>
    <property type="project" value="InterPro"/>
</dbReference>
<organism evidence="2 3">
    <name type="scientific">Prunus armeniaca</name>
    <name type="common">Apricot</name>
    <name type="synonym">Armeniaca vulgaris</name>
    <dbReference type="NCBI Taxonomy" id="36596"/>
    <lineage>
        <taxon>Eukaryota</taxon>
        <taxon>Viridiplantae</taxon>
        <taxon>Streptophyta</taxon>
        <taxon>Embryophyta</taxon>
        <taxon>Tracheophyta</taxon>
        <taxon>Spermatophyta</taxon>
        <taxon>Magnoliopsida</taxon>
        <taxon>eudicotyledons</taxon>
        <taxon>Gunneridae</taxon>
        <taxon>Pentapetalae</taxon>
        <taxon>rosids</taxon>
        <taxon>fabids</taxon>
        <taxon>Rosales</taxon>
        <taxon>Rosaceae</taxon>
        <taxon>Amygdaloideae</taxon>
        <taxon>Amygdaleae</taxon>
        <taxon>Prunus</taxon>
    </lineage>
</organism>
<feature type="compositionally biased region" description="Basic residues" evidence="1">
    <location>
        <begin position="11"/>
        <end position="27"/>
    </location>
</feature>
<dbReference type="AlphaFoldDB" id="A0A6J5Y6G7"/>
<gene>
    <name evidence="2" type="ORF">ORAREDHAP_LOCUS48299</name>
</gene>
<evidence type="ECO:0000313" key="2">
    <source>
        <dbReference type="EMBL" id="CAB4320023.1"/>
    </source>
</evidence>
<sequence>MARNEEERHRAQSKHHTQRRRKKKPKERRPTGRECRDLPRPPNWLPHIMGEIGEIRPEISHKTKGLAEHRIREAFWIHDEINKLNGRRFTGQTTELLS</sequence>
<name>A0A6J5Y6G7_PRUAR</name>
<protein>
    <submittedName>
        <fullName evidence="2">Uncharacterized protein</fullName>
    </submittedName>
</protein>
<dbReference type="Pfam" id="PF06246">
    <property type="entry name" value="Isy1"/>
    <property type="match status" value="1"/>
</dbReference>
<keyword evidence="3" id="KW-1185">Reference proteome</keyword>
<feature type="region of interest" description="Disordered" evidence="1">
    <location>
        <begin position="1"/>
        <end position="45"/>
    </location>
</feature>
<feature type="compositionally biased region" description="Basic and acidic residues" evidence="1">
    <location>
        <begin position="28"/>
        <end position="39"/>
    </location>
</feature>
<accession>A0A6J5Y6G7</accession>
<dbReference type="InterPro" id="IPR009360">
    <property type="entry name" value="Isy1"/>
</dbReference>
<feature type="compositionally biased region" description="Basic and acidic residues" evidence="1">
    <location>
        <begin position="1"/>
        <end position="10"/>
    </location>
</feature>